<protein>
    <recommendedName>
        <fullName evidence="3">Tc1-like transposase DDE domain-containing protein</fullName>
    </recommendedName>
</protein>
<dbReference type="InterPro" id="IPR036397">
    <property type="entry name" value="RNaseH_sf"/>
</dbReference>
<keyword evidence="2" id="KW-1185">Reference proteome</keyword>
<organism evidence="1 2">
    <name type="scientific">Caenorhabditis nigoni</name>
    <dbReference type="NCBI Taxonomy" id="1611254"/>
    <lineage>
        <taxon>Eukaryota</taxon>
        <taxon>Metazoa</taxon>
        <taxon>Ecdysozoa</taxon>
        <taxon>Nematoda</taxon>
        <taxon>Chromadorea</taxon>
        <taxon>Rhabditida</taxon>
        <taxon>Rhabditina</taxon>
        <taxon>Rhabditomorpha</taxon>
        <taxon>Rhabditoidea</taxon>
        <taxon>Rhabditidae</taxon>
        <taxon>Peloderinae</taxon>
        <taxon>Caenorhabditis</taxon>
    </lineage>
</organism>
<reference evidence="2" key="1">
    <citation type="submission" date="2017-10" db="EMBL/GenBank/DDBJ databases">
        <title>Rapid genome shrinkage in a self-fertile nematode reveals novel sperm competition proteins.</title>
        <authorList>
            <person name="Yin D."/>
            <person name="Schwarz E.M."/>
            <person name="Thomas C.G."/>
            <person name="Felde R.L."/>
            <person name="Korf I.F."/>
            <person name="Cutter A.D."/>
            <person name="Schartner C.M."/>
            <person name="Ralston E.J."/>
            <person name="Meyer B.J."/>
            <person name="Haag E.S."/>
        </authorList>
    </citation>
    <scope>NUCLEOTIDE SEQUENCE [LARGE SCALE GENOMIC DNA]</scope>
    <source>
        <strain evidence="2">JU1422</strain>
    </source>
</reference>
<sequence length="100" mass="11784">MKLLRRKTPFLEFSTRPALWFSVRYAQISNFIEQNVRMTKEVYLEQILKNILIPRTKSHFGRELLIHQHDGAPAHTVNFILPWFEAHLSGGTNGRPTRRI</sequence>
<evidence type="ECO:0000313" key="2">
    <source>
        <dbReference type="Proteomes" id="UP000230233"/>
    </source>
</evidence>
<dbReference type="Gene3D" id="3.30.420.10">
    <property type="entry name" value="Ribonuclease H-like superfamily/Ribonuclease H"/>
    <property type="match status" value="1"/>
</dbReference>
<gene>
    <name evidence="1" type="primary">Cnig_chr_X.g23048</name>
    <name evidence="1" type="ORF">B9Z55_023048</name>
</gene>
<evidence type="ECO:0008006" key="3">
    <source>
        <dbReference type="Google" id="ProtNLM"/>
    </source>
</evidence>
<comment type="caution">
    <text evidence="1">The sequence shown here is derived from an EMBL/GenBank/DDBJ whole genome shotgun (WGS) entry which is preliminary data.</text>
</comment>
<name>A0A2G5SNK7_9PELO</name>
<dbReference type="GO" id="GO:0003676">
    <property type="term" value="F:nucleic acid binding"/>
    <property type="evidence" value="ECO:0007669"/>
    <property type="project" value="InterPro"/>
</dbReference>
<dbReference type="Proteomes" id="UP000230233">
    <property type="component" value="Chromosome X"/>
</dbReference>
<dbReference type="AlphaFoldDB" id="A0A2G5SNK7"/>
<proteinExistence type="predicted"/>
<dbReference type="EMBL" id="PDUG01000006">
    <property type="protein sequence ID" value="PIC16451.1"/>
    <property type="molecule type" value="Genomic_DNA"/>
</dbReference>
<evidence type="ECO:0000313" key="1">
    <source>
        <dbReference type="EMBL" id="PIC16451.1"/>
    </source>
</evidence>
<accession>A0A2G5SNK7</accession>